<accession>A0ABU7KHJ0</accession>
<dbReference type="InterPro" id="IPR000873">
    <property type="entry name" value="AMP-dep_synth/lig_dom"/>
</dbReference>
<keyword evidence="4" id="KW-0067">ATP-binding</keyword>
<evidence type="ECO:0000313" key="7">
    <source>
        <dbReference type="EMBL" id="MEE2041708.1"/>
    </source>
</evidence>
<evidence type="ECO:0000256" key="3">
    <source>
        <dbReference type="ARBA" id="ARBA00022741"/>
    </source>
</evidence>
<keyword evidence="2" id="KW-0436">Ligase</keyword>
<dbReference type="Gene3D" id="3.40.50.12780">
    <property type="entry name" value="N-terminal domain of ligase-like"/>
    <property type="match status" value="1"/>
</dbReference>
<dbReference type="InterPro" id="IPR045851">
    <property type="entry name" value="AMP-bd_C_sf"/>
</dbReference>
<dbReference type="InterPro" id="IPR042099">
    <property type="entry name" value="ANL_N_sf"/>
</dbReference>
<evidence type="ECO:0000259" key="6">
    <source>
        <dbReference type="Pfam" id="PF13193"/>
    </source>
</evidence>
<name>A0ABU7KHJ0_9ACTN</name>
<dbReference type="RefSeq" id="WP_330095460.1">
    <property type="nucleotide sequence ID" value="NZ_JAUZMY010000062.1"/>
</dbReference>
<reference evidence="7 8" key="1">
    <citation type="submission" date="2023-08" db="EMBL/GenBank/DDBJ databases">
        <authorList>
            <person name="Girao M."/>
            <person name="Carvalho M.F."/>
        </authorList>
    </citation>
    <scope>NUCLEOTIDE SEQUENCE [LARGE SCALE GENOMIC DNA]</scope>
    <source>
        <strain evidence="7 8">CT-R113</strain>
    </source>
</reference>
<dbReference type="Pfam" id="PF00501">
    <property type="entry name" value="AMP-binding"/>
    <property type="match status" value="1"/>
</dbReference>
<dbReference type="InterPro" id="IPR051087">
    <property type="entry name" value="Mitochondrial_ACSM"/>
</dbReference>
<evidence type="ECO:0000256" key="2">
    <source>
        <dbReference type="ARBA" id="ARBA00022598"/>
    </source>
</evidence>
<dbReference type="InterPro" id="IPR025110">
    <property type="entry name" value="AMP-bd_C"/>
</dbReference>
<evidence type="ECO:0000313" key="8">
    <source>
        <dbReference type="Proteomes" id="UP001356095"/>
    </source>
</evidence>
<comment type="caution">
    <text evidence="7">The sequence shown here is derived from an EMBL/GenBank/DDBJ whole genome shotgun (WGS) entry which is preliminary data.</text>
</comment>
<gene>
    <name evidence="7" type="ORF">Q8791_31250</name>
</gene>
<proteinExistence type="inferred from homology"/>
<dbReference type="PANTHER" id="PTHR43605:SF10">
    <property type="entry name" value="ACYL-COA SYNTHETASE MEDIUM CHAIN FAMILY MEMBER 3"/>
    <property type="match status" value="1"/>
</dbReference>
<evidence type="ECO:0000259" key="5">
    <source>
        <dbReference type="Pfam" id="PF00501"/>
    </source>
</evidence>
<dbReference type="SUPFAM" id="SSF56801">
    <property type="entry name" value="Acetyl-CoA synthetase-like"/>
    <property type="match status" value="1"/>
</dbReference>
<feature type="domain" description="AMP-dependent synthetase/ligase" evidence="5">
    <location>
        <begin position="37"/>
        <end position="389"/>
    </location>
</feature>
<protein>
    <submittedName>
        <fullName evidence="7">AMP-binding protein</fullName>
    </submittedName>
</protein>
<sequence length="540" mass="57961">MPVPDPAHHLRDWLATYDTPTTSVAHLLCDRHNPHTVATTEIGPTLTATTLTYGELAHRSRTLATGLADLGITTGDRIATLLPKGIDLTITALAVWRLGAVLVPLLSSFAPSAITERLTNSRTRLVVCDDEYRTKLDHAPHTPAWDIATTGTHPLREGDHTLTTLTQRATTTPPTTDTAIGGDGTLAILYVSANVGPPRGVPVPARALTAMHAYHHYGLGVHDDDVYWNTADPGSAYGLYHGLISPLLAGHGSLALRAGFFDPELTLDVLGIYGVTNLAADPTTYRTLRAATKTLPPEVMVQRLTSAGEPLAPDVIDWVADVFGVPVRDHYGQTELGWCIGIPNGDTPTPTTPLVPGAIGPALPGWSIQVLEAISDDPAPLGTYGRIAIDLAESPLAWFNGYLDNEAASQIRFTPDHAHYLTGDTGIQDRKGQIFFSTRDDGAILTHGYRIGPTEVEAVLNDHPAVEECGVYSIPDEIAGQLIGARIVLTPGHTAAPELADDLKEWVRTHFATHAAPQVIDFVDELPRTASGKMRRSRLR</sequence>
<keyword evidence="8" id="KW-1185">Reference proteome</keyword>
<dbReference type="Gene3D" id="3.30.300.30">
    <property type="match status" value="1"/>
</dbReference>
<dbReference type="Proteomes" id="UP001356095">
    <property type="component" value="Unassembled WGS sequence"/>
</dbReference>
<comment type="similarity">
    <text evidence="1">Belongs to the ATP-dependent AMP-binding enzyme family.</text>
</comment>
<evidence type="ECO:0000256" key="4">
    <source>
        <dbReference type="ARBA" id="ARBA00022840"/>
    </source>
</evidence>
<dbReference type="PANTHER" id="PTHR43605">
    <property type="entry name" value="ACYL-COENZYME A SYNTHETASE"/>
    <property type="match status" value="1"/>
</dbReference>
<feature type="domain" description="AMP-binding enzyme C-terminal" evidence="6">
    <location>
        <begin position="455"/>
        <end position="533"/>
    </location>
</feature>
<organism evidence="7 8">
    <name type="scientific">Nocardiopsis codii</name>
    <dbReference type="NCBI Taxonomy" id="3065942"/>
    <lineage>
        <taxon>Bacteria</taxon>
        <taxon>Bacillati</taxon>
        <taxon>Actinomycetota</taxon>
        <taxon>Actinomycetes</taxon>
        <taxon>Streptosporangiales</taxon>
        <taxon>Nocardiopsidaceae</taxon>
        <taxon>Nocardiopsis</taxon>
    </lineage>
</organism>
<keyword evidence="3" id="KW-0547">Nucleotide-binding</keyword>
<evidence type="ECO:0000256" key="1">
    <source>
        <dbReference type="ARBA" id="ARBA00006432"/>
    </source>
</evidence>
<dbReference type="Pfam" id="PF13193">
    <property type="entry name" value="AMP-binding_C"/>
    <property type="match status" value="1"/>
</dbReference>
<dbReference type="EMBL" id="JAUZMY010000062">
    <property type="protein sequence ID" value="MEE2041708.1"/>
    <property type="molecule type" value="Genomic_DNA"/>
</dbReference>